<keyword evidence="5" id="KW-1185">Reference proteome</keyword>
<dbReference type="InterPro" id="IPR000195">
    <property type="entry name" value="Rab-GAP-TBC_dom"/>
</dbReference>
<dbReference type="SMART" id="SM00164">
    <property type="entry name" value="TBC"/>
    <property type="match status" value="1"/>
</dbReference>
<evidence type="ECO:0000313" key="3">
    <source>
        <dbReference type="EMBL" id="KZV78584.1"/>
    </source>
</evidence>
<dbReference type="EMBL" id="KV426805">
    <property type="protein sequence ID" value="KZV78657.1"/>
    <property type="molecule type" value="Genomic_DNA"/>
</dbReference>
<dbReference type="InterPro" id="IPR050302">
    <property type="entry name" value="Rab_GAP_TBC_domain"/>
</dbReference>
<dbReference type="EMBL" id="KV426832">
    <property type="protein sequence ID" value="KZV78584.1"/>
    <property type="molecule type" value="Genomic_DNA"/>
</dbReference>
<dbReference type="PANTHER" id="PTHR47219">
    <property type="entry name" value="RAB GTPASE-ACTIVATING PROTEIN 1-LIKE"/>
    <property type="match status" value="1"/>
</dbReference>
<feature type="compositionally biased region" description="Basic and acidic residues" evidence="1">
    <location>
        <begin position="68"/>
        <end position="78"/>
    </location>
</feature>
<feature type="domain" description="Rab-GAP TBC" evidence="2">
    <location>
        <begin position="140"/>
        <end position="342"/>
    </location>
</feature>
<feature type="compositionally biased region" description="Low complexity" evidence="1">
    <location>
        <begin position="10"/>
        <end position="32"/>
    </location>
</feature>
<evidence type="ECO:0000313" key="4">
    <source>
        <dbReference type="EMBL" id="KZV78657.1"/>
    </source>
</evidence>
<dbReference type="OrthoDB" id="289721at2759"/>
<protein>
    <recommendedName>
        <fullName evidence="2">Rab-GAP TBC domain-containing protein</fullName>
    </recommendedName>
</protein>
<proteinExistence type="predicted"/>
<dbReference type="Gene3D" id="1.10.472.80">
    <property type="entry name" value="Ypt/Rab-GAP domain of gyp1p, domain 3"/>
    <property type="match status" value="1"/>
</dbReference>
<dbReference type="GO" id="GO:0031267">
    <property type="term" value="F:small GTPase binding"/>
    <property type="evidence" value="ECO:0007669"/>
    <property type="project" value="TreeGrafter"/>
</dbReference>
<gene>
    <name evidence="3" type="ORF">EXIGLDRAFT_633704</name>
    <name evidence="4" type="ORF">EXIGLDRAFT_689780</name>
</gene>
<dbReference type="GO" id="GO:0005096">
    <property type="term" value="F:GTPase activator activity"/>
    <property type="evidence" value="ECO:0007669"/>
    <property type="project" value="TreeGrafter"/>
</dbReference>
<dbReference type="PROSITE" id="PS50086">
    <property type="entry name" value="TBC_RABGAP"/>
    <property type="match status" value="1"/>
</dbReference>
<reference evidence="4 5" key="1">
    <citation type="journal article" date="2016" name="Mol. Biol. Evol.">
        <title>Comparative Genomics of Early-Diverging Mushroom-Forming Fungi Provides Insights into the Origins of Lignocellulose Decay Capabilities.</title>
        <authorList>
            <person name="Nagy L.G."/>
            <person name="Riley R."/>
            <person name="Tritt A."/>
            <person name="Adam C."/>
            <person name="Daum C."/>
            <person name="Floudas D."/>
            <person name="Sun H."/>
            <person name="Yadav J.S."/>
            <person name="Pangilinan J."/>
            <person name="Larsson K.H."/>
            <person name="Matsuura K."/>
            <person name="Barry K."/>
            <person name="Labutti K."/>
            <person name="Kuo R."/>
            <person name="Ohm R.A."/>
            <person name="Bhattacharya S.S."/>
            <person name="Shirouzu T."/>
            <person name="Yoshinaga Y."/>
            <person name="Martin F.M."/>
            <person name="Grigoriev I.V."/>
            <person name="Hibbett D.S."/>
        </authorList>
    </citation>
    <scope>NUCLEOTIDE SEQUENCE [LARGE SCALE GENOMIC DNA]</scope>
    <source>
        <strain evidence="4 5">HHB12029</strain>
    </source>
</reference>
<dbReference type="SUPFAM" id="SSF47923">
    <property type="entry name" value="Ypt/Rab-GAP domain of gyp1p"/>
    <property type="match status" value="2"/>
</dbReference>
<evidence type="ECO:0000313" key="5">
    <source>
        <dbReference type="Proteomes" id="UP000077266"/>
    </source>
</evidence>
<dbReference type="Gene3D" id="1.10.10.750">
    <property type="entry name" value="Ypt/Rab-GAP domain of gyp1p, domain 1"/>
    <property type="match status" value="1"/>
</dbReference>
<evidence type="ECO:0000256" key="1">
    <source>
        <dbReference type="SAM" id="MobiDB-lite"/>
    </source>
</evidence>
<dbReference type="InterPro" id="IPR035969">
    <property type="entry name" value="Rab-GAP_TBC_sf"/>
</dbReference>
<name>A0A166N1R4_EXIGL</name>
<dbReference type="Pfam" id="PF00566">
    <property type="entry name" value="RabGAP-TBC"/>
    <property type="match status" value="1"/>
</dbReference>
<dbReference type="PANTHER" id="PTHR47219:SF15">
    <property type="entry name" value="TBC1 DOMAIN FAMILY MEMBER 12 ISOFORM X1"/>
    <property type="match status" value="1"/>
</dbReference>
<dbReference type="AlphaFoldDB" id="A0A166N1R4"/>
<dbReference type="Proteomes" id="UP000077266">
    <property type="component" value="Unassembled WGS sequence"/>
</dbReference>
<evidence type="ECO:0000259" key="2">
    <source>
        <dbReference type="PROSITE" id="PS50086"/>
    </source>
</evidence>
<sequence length="437" mass="49548">MDLNHRAQQPSVETSHSSQHSVHSVTSPSSSSPGGGGAKSPRVTHTSHGPSALEKVLSKTRPSHLPPKNKEEDNKHLKDWEEMMRNSRAADEKRKALVMERRRAREAAVEASISTWEREIVPDYRAALRDTRLRSLWWNGIPSNLRGVLWERAIGNDIALSKDSFSRCSARGRRARESGVHPLGPSIMAAIEEDMTTTLPSLHLFRPPTGPMCDDLRDMLCAFMIARADEGMSHYVPGTARVAAMLLLNLAPDRAFIAMRNLLERHCLRSFYGGPGLKEDVEAYYRIFDTLLADCMPKVYFNFKQHQISPSVYLADWLIPLFVDHLPVEACARVWDGIVLHGDAFLFRVALALLSNIEMRLFFPERKELLEVLRGENRAAQEVARRTGVLGPETEGAGKYAQYGVDEESVWQRIVEMDEWWKESTWTRLLQRELPDL</sequence>
<dbReference type="STRING" id="1314781.A0A166N1R4"/>
<organism evidence="4 5">
    <name type="scientific">Exidia glandulosa HHB12029</name>
    <dbReference type="NCBI Taxonomy" id="1314781"/>
    <lineage>
        <taxon>Eukaryota</taxon>
        <taxon>Fungi</taxon>
        <taxon>Dikarya</taxon>
        <taxon>Basidiomycota</taxon>
        <taxon>Agaricomycotina</taxon>
        <taxon>Agaricomycetes</taxon>
        <taxon>Auriculariales</taxon>
        <taxon>Exidiaceae</taxon>
        <taxon>Exidia</taxon>
    </lineage>
</organism>
<feature type="region of interest" description="Disordered" evidence="1">
    <location>
        <begin position="1"/>
        <end position="78"/>
    </location>
</feature>
<accession>A0A166N1R4</accession>
<dbReference type="Gene3D" id="1.10.8.270">
    <property type="entry name" value="putative rabgap domain of human tbc1 domain family member 14 like domains"/>
    <property type="match status" value="1"/>
</dbReference>